<keyword evidence="4" id="KW-0874">Quinone</keyword>
<dbReference type="RefSeq" id="WP_286486201.1">
    <property type="nucleotide sequence ID" value="NZ_JACALR010000004.1"/>
</dbReference>
<reference evidence="12" key="2">
    <citation type="journal article" date="2022" name="Sci. Total Environ.">
        <title>Prevalence, transmission, and molecular epidemiology of tet(X)-positive bacteria among humans, animals, and environmental niches in China: An epidemiological, and genomic-based study.</title>
        <authorList>
            <person name="Dong N."/>
            <person name="Zeng Y."/>
            <person name="Cai C."/>
            <person name="Sun C."/>
            <person name="Lu J."/>
            <person name="Liu C."/>
            <person name="Zhou H."/>
            <person name="Sun Q."/>
            <person name="Shu L."/>
            <person name="Wang H."/>
            <person name="Wang Y."/>
            <person name="Wang S."/>
            <person name="Wu C."/>
            <person name="Chan E.W."/>
            <person name="Chen G."/>
            <person name="Shen Z."/>
            <person name="Chen S."/>
            <person name="Zhang R."/>
        </authorList>
    </citation>
    <scope>NUCLEOTIDE SEQUENCE</scope>
    <source>
        <strain evidence="12">210</strain>
    </source>
</reference>
<feature type="transmembrane region" description="Helical" evidence="10">
    <location>
        <begin position="238"/>
        <end position="258"/>
    </location>
</feature>
<feature type="transmembrane region" description="Helical" evidence="10">
    <location>
        <begin position="159"/>
        <end position="176"/>
    </location>
</feature>
<dbReference type="GO" id="GO:0006508">
    <property type="term" value="P:proteolysis"/>
    <property type="evidence" value="ECO:0007669"/>
    <property type="project" value="InterPro"/>
</dbReference>
<dbReference type="GO" id="GO:0016020">
    <property type="term" value="C:membrane"/>
    <property type="evidence" value="ECO:0007669"/>
    <property type="project" value="UniProtKB-SubCell"/>
</dbReference>
<dbReference type="SUPFAM" id="SSF52833">
    <property type="entry name" value="Thioredoxin-like"/>
    <property type="match status" value="1"/>
</dbReference>
<feature type="domain" description="Vitamin K epoxide reductase" evidence="11">
    <location>
        <begin position="156"/>
        <end position="292"/>
    </location>
</feature>
<dbReference type="GO" id="GO:0005524">
    <property type="term" value="F:ATP binding"/>
    <property type="evidence" value="ECO:0007669"/>
    <property type="project" value="InterPro"/>
</dbReference>
<dbReference type="InterPro" id="IPR036249">
    <property type="entry name" value="Thioredoxin-like_sf"/>
</dbReference>
<evidence type="ECO:0000256" key="8">
    <source>
        <dbReference type="ARBA" id="ARBA00023157"/>
    </source>
</evidence>
<dbReference type="GO" id="GO:0008233">
    <property type="term" value="F:peptidase activity"/>
    <property type="evidence" value="ECO:0007669"/>
    <property type="project" value="InterPro"/>
</dbReference>
<dbReference type="EMBL" id="JACALR010000004">
    <property type="protein sequence ID" value="MDM1551671.1"/>
    <property type="molecule type" value="Genomic_DNA"/>
</dbReference>
<keyword evidence="6" id="KW-0560">Oxidoreductase</keyword>
<protein>
    <recommendedName>
        <fullName evidence="11">Vitamin K epoxide reductase domain-containing protein</fullName>
    </recommendedName>
</protein>
<dbReference type="SMART" id="SM00756">
    <property type="entry name" value="VKc"/>
    <property type="match status" value="1"/>
</dbReference>
<dbReference type="Gene3D" id="3.90.70.10">
    <property type="entry name" value="Cysteine proteinases"/>
    <property type="match status" value="1"/>
</dbReference>
<sequence>MRNNDFHFYKFLKENNYPITYDTFSKNINSHPDYPSLLAYSETFNFLGVENLAAQVPKEEYDNIPDTFIALIKEDDSNKFVYVKKVSKDEVIIHFNKSKKKLSLNNFFNIWDGIVLAIDPNEKEVTNNDSKITTIKKSIYIILLFLFCLFVLFSELKTWTYINIFLSIIGFTLAVFSTREELGFEDDQIQKICNSSENSSCNEVIKSKGGKIFSIFSLSDLAIAYFSTNFILNILTPNFYLSLSSLFLSIISLFIIGYSIYYQKFVIKRWCILCLGIVLVLLLQSLISILSYDKNYLYIPLISFSLFFLGLLTVWSSLKPFVLKSLQLNKTEIELLKIKRNKRIFDSLLTSSKTIENFNNLEAMKASSNSNLIGILSPSCGFCKKTFSEYKELNNNNISCNIIFNVNPDNKNNTYLKICYFIINEYNLKGYNHMIMLLDDWYKSSFEIDLWLKKQNYHSSLLDNKKVYNQLKNMFDWCQLNNINYTPATIYHNKIYPADLEVIDLKFFIE</sequence>
<evidence type="ECO:0000256" key="6">
    <source>
        <dbReference type="ARBA" id="ARBA00023002"/>
    </source>
</evidence>
<keyword evidence="3 10" id="KW-0812">Transmembrane</keyword>
<comment type="similarity">
    <text evidence="2">Belongs to the VKOR family.</text>
</comment>
<keyword evidence="5 10" id="KW-1133">Transmembrane helix</keyword>
<dbReference type="InterPro" id="IPR012932">
    <property type="entry name" value="VKOR"/>
</dbReference>
<evidence type="ECO:0000256" key="2">
    <source>
        <dbReference type="ARBA" id="ARBA00006214"/>
    </source>
</evidence>
<keyword evidence="7 10" id="KW-0472">Membrane</keyword>
<proteinExistence type="inferred from homology"/>
<dbReference type="InterPro" id="IPR005074">
    <property type="entry name" value="Peptidase_C39"/>
</dbReference>
<dbReference type="InterPro" id="IPR038354">
    <property type="entry name" value="VKOR_sf"/>
</dbReference>
<feature type="transmembrane region" description="Helical" evidence="10">
    <location>
        <begin position="138"/>
        <end position="153"/>
    </location>
</feature>
<feature type="transmembrane region" description="Helical" evidence="10">
    <location>
        <begin position="212"/>
        <end position="232"/>
    </location>
</feature>
<evidence type="ECO:0000256" key="3">
    <source>
        <dbReference type="ARBA" id="ARBA00022692"/>
    </source>
</evidence>
<comment type="subcellular location">
    <subcellularLocation>
        <location evidence="1">Membrane</location>
        <topology evidence="1">Multi-pass membrane protein</topology>
    </subcellularLocation>
</comment>
<evidence type="ECO:0000256" key="1">
    <source>
        <dbReference type="ARBA" id="ARBA00004141"/>
    </source>
</evidence>
<dbReference type="AlphaFoldDB" id="A0AAW7DN02"/>
<keyword evidence="8" id="KW-1015">Disulfide bond</keyword>
<evidence type="ECO:0000313" key="12">
    <source>
        <dbReference type="EMBL" id="MDM1551671.1"/>
    </source>
</evidence>
<dbReference type="Gene3D" id="1.20.1440.130">
    <property type="entry name" value="VKOR domain"/>
    <property type="match status" value="1"/>
</dbReference>
<evidence type="ECO:0000259" key="11">
    <source>
        <dbReference type="SMART" id="SM00756"/>
    </source>
</evidence>
<evidence type="ECO:0000256" key="5">
    <source>
        <dbReference type="ARBA" id="ARBA00022989"/>
    </source>
</evidence>
<dbReference type="Pfam" id="PF07884">
    <property type="entry name" value="VKOR"/>
    <property type="match status" value="1"/>
</dbReference>
<evidence type="ECO:0000256" key="4">
    <source>
        <dbReference type="ARBA" id="ARBA00022719"/>
    </source>
</evidence>
<keyword evidence="9" id="KW-0676">Redox-active center</keyword>
<dbReference type="GO" id="GO:0048038">
    <property type="term" value="F:quinone binding"/>
    <property type="evidence" value="ECO:0007669"/>
    <property type="project" value="UniProtKB-KW"/>
</dbReference>
<comment type="caution">
    <text evidence="12">The sequence shown here is derived from an EMBL/GenBank/DDBJ whole genome shotgun (WGS) entry which is preliminary data.</text>
</comment>
<gene>
    <name evidence="12" type="ORF">HX095_10660</name>
</gene>
<evidence type="ECO:0000256" key="7">
    <source>
        <dbReference type="ARBA" id="ARBA00023136"/>
    </source>
</evidence>
<dbReference type="Proteomes" id="UP001173578">
    <property type="component" value="Unassembled WGS sequence"/>
</dbReference>
<evidence type="ECO:0000256" key="10">
    <source>
        <dbReference type="SAM" id="Phobius"/>
    </source>
</evidence>
<dbReference type="Gene3D" id="3.40.30.10">
    <property type="entry name" value="Glutaredoxin"/>
    <property type="match status" value="1"/>
</dbReference>
<dbReference type="Pfam" id="PF03412">
    <property type="entry name" value="Peptidase_C39"/>
    <property type="match status" value="1"/>
</dbReference>
<feature type="transmembrane region" description="Helical" evidence="10">
    <location>
        <begin position="296"/>
        <end position="318"/>
    </location>
</feature>
<organism evidence="12 13">
    <name type="scientific">Empedobacter falsenii</name>
    <dbReference type="NCBI Taxonomy" id="343874"/>
    <lineage>
        <taxon>Bacteria</taxon>
        <taxon>Pseudomonadati</taxon>
        <taxon>Bacteroidota</taxon>
        <taxon>Flavobacteriia</taxon>
        <taxon>Flavobacteriales</taxon>
        <taxon>Weeksellaceae</taxon>
        <taxon>Empedobacter</taxon>
    </lineage>
</organism>
<reference evidence="12" key="1">
    <citation type="submission" date="2020-06" db="EMBL/GenBank/DDBJ databases">
        <authorList>
            <person name="Dong N."/>
        </authorList>
    </citation>
    <scope>NUCLEOTIDE SEQUENCE</scope>
    <source>
        <strain evidence="12">210</strain>
    </source>
</reference>
<accession>A0AAW7DN02</accession>
<evidence type="ECO:0000313" key="13">
    <source>
        <dbReference type="Proteomes" id="UP001173578"/>
    </source>
</evidence>
<feature type="transmembrane region" description="Helical" evidence="10">
    <location>
        <begin position="270"/>
        <end position="290"/>
    </location>
</feature>
<evidence type="ECO:0000256" key="9">
    <source>
        <dbReference type="ARBA" id="ARBA00023284"/>
    </source>
</evidence>
<name>A0AAW7DN02_9FLAO</name>
<dbReference type="GO" id="GO:0016491">
    <property type="term" value="F:oxidoreductase activity"/>
    <property type="evidence" value="ECO:0007669"/>
    <property type="project" value="UniProtKB-KW"/>
</dbReference>
<dbReference type="CDD" id="cd12921">
    <property type="entry name" value="VKOR_4"/>
    <property type="match status" value="1"/>
</dbReference>